<proteinExistence type="predicted"/>
<reference evidence="1 2" key="1">
    <citation type="submission" date="2023-05" db="EMBL/GenBank/DDBJ databases">
        <title>The complete genome of Acinetobacter sp. nov KCTC 92772.</title>
        <authorList>
            <person name="Zhou G."/>
        </authorList>
    </citation>
    <scope>NUCLEOTIDE SEQUENCE [LARGE SCALE GENOMIC DNA]</scope>
    <source>
        <strain evidence="1 2">KCTC 92772</strain>
    </source>
</reference>
<dbReference type="EMBL" id="CP125669">
    <property type="protein sequence ID" value="WHP06338.1"/>
    <property type="molecule type" value="Genomic_DNA"/>
</dbReference>
<accession>A0ABY8S6E4</accession>
<dbReference type="Pfam" id="PF19670">
    <property type="entry name" value="DUF6173"/>
    <property type="match status" value="1"/>
</dbReference>
<name>A0ABY8S6E4_9GAMM</name>
<evidence type="ECO:0000313" key="2">
    <source>
        <dbReference type="Proteomes" id="UP001229836"/>
    </source>
</evidence>
<keyword evidence="2" id="KW-1185">Reference proteome</keyword>
<evidence type="ECO:0000313" key="1">
    <source>
        <dbReference type="EMBL" id="WHP06338.1"/>
    </source>
</evidence>
<gene>
    <name evidence="1" type="ORF">QLH32_02395</name>
</gene>
<sequence>MTHNLRRIPDNGLQKALNAVQQHNAKQELQRFYHENPVAAIRKTFEDQVKEFEESLSDDYEVGAWLASFGNQILIIVEKIQFSEPNLIIFHGRDDQDNKLQLIQHATQLNLLLNAVKKTTEEPRKPIGFVHD</sequence>
<protein>
    <submittedName>
        <fullName evidence="1">DUF6173 family protein</fullName>
    </submittedName>
</protein>
<dbReference type="RefSeq" id="WP_283267911.1">
    <property type="nucleotide sequence ID" value="NZ_CP125669.1"/>
</dbReference>
<organism evidence="1 2">
    <name type="scientific">Acinetobacter corruptisaponis</name>
    <dbReference type="NCBI Taxonomy" id="3045147"/>
    <lineage>
        <taxon>Bacteria</taxon>
        <taxon>Pseudomonadati</taxon>
        <taxon>Pseudomonadota</taxon>
        <taxon>Gammaproteobacteria</taxon>
        <taxon>Moraxellales</taxon>
        <taxon>Moraxellaceae</taxon>
        <taxon>Acinetobacter</taxon>
    </lineage>
</organism>
<dbReference type="Proteomes" id="UP001229836">
    <property type="component" value="Chromosome"/>
</dbReference>
<dbReference type="InterPro" id="IPR046171">
    <property type="entry name" value="DUF6173"/>
</dbReference>